<keyword evidence="5" id="KW-1185">Reference proteome</keyword>
<dbReference type="Pfam" id="PF14295">
    <property type="entry name" value="PAN_4"/>
    <property type="match status" value="5"/>
</dbReference>
<feature type="domain" description="Apple" evidence="3">
    <location>
        <begin position="399"/>
        <end position="445"/>
    </location>
</feature>
<reference evidence="4 5" key="1">
    <citation type="journal article" date="2014" name="Genome Biol. Evol.">
        <title>The secreted proteins of Achlya hypogyna and Thraustotheca clavata identify the ancestral oomycete secretome and reveal gene acquisitions by horizontal gene transfer.</title>
        <authorList>
            <person name="Misner I."/>
            <person name="Blouin N."/>
            <person name="Leonard G."/>
            <person name="Richards T.A."/>
            <person name="Lane C.E."/>
        </authorList>
    </citation>
    <scope>NUCLEOTIDE SEQUENCE [LARGE SCALE GENOMIC DNA]</scope>
    <source>
        <strain evidence="4 5">ATCC 48635</strain>
    </source>
</reference>
<protein>
    <submittedName>
        <fullName evidence="4">Lysostaphin</fullName>
    </submittedName>
</protein>
<feature type="domain" description="Apple" evidence="3">
    <location>
        <begin position="110"/>
        <end position="156"/>
    </location>
</feature>
<keyword evidence="2" id="KW-0732">Signal</keyword>
<feature type="signal peptide" evidence="2">
    <location>
        <begin position="1"/>
        <end position="21"/>
    </location>
</feature>
<dbReference type="Proteomes" id="UP000243579">
    <property type="component" value="Unassembled WGS sequence"/>
</dbReference>
<sequence>MRFLVPLLATISASALGYTSATCSTIQKGMDYAGNDIKNVAVSGTEQQQVDACCKACANQISCVGWAINSGKCWLKNKMILSGANSIVIAGYYEQPTISSGKCGSLVQDVDYSGNDIKNFAVTGSPQDQTDQCCSACSTTSGCVGFVTHDNTCWLKNKMTKSGALVGTIAGTYSALSVTSGTCGNLGYDYNYAGNDITSLAVSGTRQSQTDQCCSACSTTLGCVGFVVYDSKCWLKNAMVKSAALTGVISGTYAVPTVAPTTRAPTVAPTTLAPTVAPTTLAPTVAPTTLAPTTLAPTVAPTTLAPTSPTTESPTTESPTTESPTTEAPTTESPTTEAPTTESPTTESPTTEAPTESPTTEVPTTETPTEAPTTEAPTEFPSTEAPITSGTCSSLTRGVDYPGNDIAHFAVSGSEQVQADQCCASCSTTPGCVGFVVHDSTCWLKESLGASVELNGAITGAYTLVKPTSGTCSPVTLGFDYPGNDIKSFSVNGTLQDETNACCEACSKTVGCVGFVTHTNTCWLKNSMTNFTRVKGIVVAGQFAHDGAGRGACYI</sequence>
<feature type="domain" description="Apple" evidence="3">
    <location>
        <begin position="31"/>
        <end position="76"/>
    </location>
</feature>
<dbReference type="PANTHER" id="PTHR33946:SF4">
    <property type="entry name" value="COAGULATION FACTOR XI"/>
    <property type="match status" value="1"/>
</dbReference>
<feature type="compositionally biased region" description="Low complexity" evidence="1">
    <location>
        <begin position="292"/>
        <end position="386"/>
    </location>
</feature>
<accession>A0A1V9YLY7</accession>
<dbReference type="OrthoDB" id="156390at2759"/>
<evidence type="ECO:0000259" key="3">
    <source>
        <dbReference type="Pfam" id="PF14295"/>
    </source>
</evidence>
<feature type="region of interest" description="Disordered" evidence="1">
    <location>
        <begin position="292"/>
        <end position="393"/>
    </location>
</feature>
<proteinExistence type="predicted"/>
<evidence type="ECO:0000313" key="5">
    <source>
        <dbReference type="Proteomes" id="UP000243579"/>
    </source>
</evidence>
<dbReference type="STRING" id="1202772.A0A1V9YLY7"/>
<evidence type="ECO:0000256" key="1">
    <source>
        <dbReference type="SAM" id="MobiDB-lite"/>
    </source>
</evidence>
<feature type="domain" description="Apple" evidence="3">
    <location>
        <begin position="191"/>
        <end position="236"/>
    </location>
</feature>
<evidence type="ECO:0000256" key="2">
    <source>
        <dbReference type="SAM" id="SignalP"/>
    </source>
</evidence>
<dbReference type="InterPro" id="IPR003609">
    <property type="entry name" value="Pan_app"/>
</dbReference>
<dbReference type="EMBL" id="JNBR01001486">
    <property type="protein sequence ID" value="OQR86736.1"/>
    <property type="molecule type" value="Genomic_DNA"/>
</dbReference>
<dbReference type="Gene3D" id="3.50.4.10">
    <property type="entry name" value="Hepatocyte Growth Factor"/>
    <property type="match status" value="5"/>
</dbReference>
<feature type="domain" description="Apple" evidence="3">
    <location>
        <begin position="479"/>
        <end position="525"/>
    </location>
</feature>
<dbReference type="AlphaFoldDB" id="A0A1V9YLY7"/>
<gene>
    <name evidence="4" type="ORF">ACHHYP_10005</name>
</gene>
<comment type="caution">
    <text evidence="4">The sequence shown here is derived from an EMBL/GenBank/DDBJ whole genome shotgun (WGS) entry which is preliminary data.</text>
</comment>
<evidence type="ECO:0000313" key="4">
    <source>
        <dbReference type="EMBL" id="OQR86736.1"/>
    </source>
</evidence>
<organism evidence="4 5">
    <name type="scientific">Achlya hypogyna</name>
    <name type="common">Oomycete</name>
    <name type="synonym">Protoachlya hypogyna</name>
    <dbReference type="NCBI Taxonomy" id="1202772"/>
    <lineage>
        <taxon>Eukaryota</taxon>
        <taxon>Sar</taxon>
        <taxon>Stramenopiles</taxon>
        <taxon>Oomycota</taxon>
        <taxon>Saprolegniomycetes</taxon>
        <taxon>Saprolegniales</taxon>
        <taxon>Achlyaceae</taxon>
        <taxon>Achlya</taxon>
    </lineage>
</organism>
<dbReference type="PANTHER" id="PTHR33946">
    <property type="match status" value="1"/>
</dbReference>
<name>A0A1V9YLY7_ACHHY</name>
<feature type="chain" id="PRO_5012732123" evidence="2">
    <location>
        <begin position="22"/>
        <end position="555"/>
    </location>
</feature>